<organism evidence="3">
    <name type="scientific">Trypanosoma vivax (strain Y486)</name>
    <dbReference type="NCBI Taxonomy" id="1055687"/>
    <lineage>
        <taxon>Eukaryota</taxon>
        <taxon>Discoba</taxon>
        <taxon>Euglenozoa</taxon>
        <taxon>Kinetoplastea</taxon>
        <taxon>Metakinetoplastina</taxon>
        <taxon>Trypanosomatida</taxon>
        <taxon>Trypanosomatidae</taxon>
        <taxon>Trypanosoma</taxon>
        <taxon>Duttonella</taxon>
    </lineage>
</organism>
<evidence type="ECO:0008006" key="4">
    <source>
        <dbReference type="Google" id="ProtNLM"/>
    </source>
</evidence>
<feature type="chain" id="PRO_5003410078" description="Trypanosoma vivax" evidence="2">
    <location>
        <begin position="31"/>
        <end position="669"/>
    </location>
</feature>
<accession>G0TS57</accession>
<feature type="compositionally biased region" description="Basic and acidic residues" evidence="1">
    <location>
        <begin position="310"/>
        <end position="324"/>
    </location>
</feature>
<feature type="region of interest" description="Disordered" evidence="1">
    <location>
        <begin position="284"/>
        <end position="324"/>
    </location>
</feature>
<name>G0TS57_TRYVY</name>
<dbReference type="InterPro" id="IPR027417">
    <property type="entry name" value="P-loop_NTPase"/>
</dbReference>
<dbReference type="VEuPathDB" id="TriTrypDB:TvY486_0201934"/>
<evidence type="ECO:0000256" key="1">
    <source>
        <dbReference type="SAM" id="MobiDB-lite"/>
    </source>
</evidence>
<dbReference type="EMBL" id="HE573018">
    <property type="protein sequence ID" value="CCC46781.1"/>
    <property type="molecule type" value="Genomic_DNA"/>
</dbReference>
<dbReference type="SUPFAM" id="SSF52540">
    <property type="entry name" value="P-loop containing nucleoside triphosphate hydrolases"/>
    <property type="match status" value="1"/>
</dbReference>
<gene>
    <name evidence="3" type="ORF">TVY486_0201934</name>
</gene>
<protein>
    <recommendedName>
        <fullName evidence="4">Trypanosoma vivax</fullName>
    </recommendedName>
</protein>
<reference evidence="3" key="1">
    <citation type="journal article" date="2012" name="Proc. Natl. Acad. Sci. U.S.A.">
        <title>Antigenic diversity is generated by distinct evolutionary mechanisms in African trypanosome species.</title>
        <authorList>
            <person name="Jackson A.P."/>
            <person name="Berry A."/>
            <person name="Aslett M."/>
            <person name="Allison H.C."/>
            <person name="Burton P."/>
            <person name="Vavrova-Anderson J."/>
            <person name="Brown R."/>
            <person name="Browne H."/>
            <person name="Corton N."/>
            <person name="Hauser H."/>
            <person name="Gamble J."/>
            <person name="Gilderthorp R."/>
            <person name="Marcello L."/>
            <person name="McQuillan J."/>
            <person name="Otto T.D."/>
            <person name="Quail M.A."/>
            <person name="Sanders M.J."/>
            <person name="van Tonder A."/>
            <person name="Ginger M.L."/>
            <person name="Field M.C."/>
            <person name="Barry J.D."/>
            <person name="Hertz-Fowler C."/>
            <person name="Berriman M."/>
        </authorList>
    </citation>
    <scope>NUCLEOTIDE SEQUENCE</scope>
    <source>
        <strain evidence="3">Y486</strain>
    </source>
</reference>
<feature type="signal peptide" evidence="2">
    <location>
        <begin position="1"/>
        <end position="30"/>
    </location>
</feature>
<evidence type="ECO:0000256" key="2">
    <source>
        <dbReference type="SAM" id="SignalP"/>
    </source>
</evidence>
<dbReference type="PANTHER" id="PTHR35615">
    <property type="entry name" value="PRESENT IN THE OUTER MITOCHONDRIAL MEMBRANE PROTEOME 22-RELATED"/>
    <property type="match status" value="1"/>
</dbReference>
<dbReference type="PANTHER" id="PTHR35615:SF7">
    <property type="entry name" value="PRESENT IN THE OUTER MITOCHONDRIAL MEMBRANE PROTEOME 22"/>
    <property type="match status" value="1"/>
</dbReference>
<keyword evidence="2" id="KW-0732">Signal</keyword>
<proteinExistence type="predicted"/>
<dbReference type="AlphaFoldDB" id="G0TS57"/>
<sequence>MTPVHGLPPGGHAALCGCWVLALGCILVSSYPFDVCSLVFARLSHTSRIGAAMYGRQDVYPNAPAHPNNPPSSMASRIGRQPGVRLRGALNLGMLHSTPVHGHGCVDSVVFPTPCGTDVDANCRVPFSGLVHGGASWTDCGATRGGSMYGDMEAFLPPIVGHPNAMSSFGCAEFSDFGSMYLTPMENMCCAPGPLYNAGGGGSFSSVNCLSGGSCCGANNAVNGGSFYDMGHRMGSFHEMGVPMGCEFGAMWDRAGGSAYGSIVDGATRCGQFLARNELVQAGSCQRPHQGRPGSNVAEGEVDKPSGMSEAKEITNADVSTKDCRGDMVKPPEDTNIHTLVVIAGSPGGPSAAPKKSTGTTVTASGEDFTFDEVLTCADQTGDLSSTMLHDLRCHWLAGHSSALLVGSTKGERPSSLRAVGRFISESIAQVERNRVAYNVTVAMTAFKNSAHAMDLFQPGSTHTEVELGSSPVFGPAIVGVTNRIATTPADCVKLFEEGMSNLDDAKELVVAFFVLKQVVKGSSGAETVYLSSLAVVVAGEDPAQLSAVREKHRSVPFTLLRYAVGGGSAAVCLITVPGDGAESSCAKAALGVGASMRKVRNSPPRSGNVRNFVTFAEGEVQKQKERAGKLDDPEKKAALTNLIERIETMLKDALALLSKPMETEAKIY</sequence>
<evidence type="ECO:0000313" key="3">
    <source>
        <dbReference type="EMBL" id="CCC46781.1"/>
    </source>
</evidence>